<proteinExistence type="predicted"/>
<reference evidence="2" key="1">
    <citation type="journal article" date="2019" name="Int. J. Syst. Evol. Microbiol.">
        <title>The Global Catalogue of Microorganisms (GCM) 10K type strain sequencing project: providing services to taxonomists for standard genome sequencing and annotation.</title>
        <authorList>
            <consortium name="The Broad Institute Genomics Platform"/>
            <consortium name="The Broad Institute Genome Sequencing Center for Infectious Disease"/>
            <person name="Wu L."/>
            <person name="Ma J."/>
        </authorList>
    </citation>
    <scope>NUCLEOTIDE SEQUENCE [LARGE SCALE GENOMIC DNA]</scope>
    <source>
        <strain evidence="2">KCTC 52274</strain>
    </source>
</reference>
<sequence>MALSSITEITKVKFLKRLISPKKSQEEIQSEWNEILEKVASSLTNDKLKYPIILLCHVPWDFEVFHSPTELIGESIGGHWGLNDYFS</sequence>
<protein>
    <submittedName>
        <fullName evidence="1">Uncharacterized protein</fullName>
    </submittedName>
</protein>
<evidence type="ECO:0000313" key="1">
    <source>
        <dbReference type="EMBL" id="MFD2562630.1"/>
    </source>
</evidence>
<accession>A0ABW5LDJ7</accession>
<dbReference type="RefSeq" id="WP_378291400.1">
    <property type="nucleotide sequence ID" value="NZ_JBHULE010000012.1"/>
</dbReference>
<dbReference type="Proteomes" id="UP001597319">
    <property type="component" value="Unassembled WGS sequence"/>
</dbReference>
<keyword evidence="2" id="KW-1185">Reference proteome</keyword>
<dbReference type="EMBL" id="JBHULE010000012">
    <property type="protein sequence ID" value="MFD2562630.1"/>
    <property type="molecule type" value="Genomic_DNA"/>
</dbReference>
<gene>
    <name evidence="1" type="ORF">ACFSR1_08095</name>
</gene>
<comment type="caution">
    <text evidence="1">The sequence shown here is derived from an EMBL/GenBank/DDBJ whole genome shotgun (WGS) entry which is preliminary data.</text>
</comment>
<organism evidence="1 2">
    <name type="scientific">Aquimarina rubra</name>
    <dbReference type="NCBI Taxonomy" id="1920033"/>
    <lineage>
        <taxon>Bacteria</taxon>
        <taxon>Pseudomonadati</taxon>
        <taxon>Bacteroidota</taxon>
        <taxon>Flavobacteriia</taxon>
        <taxon>Flavobacteriales</taxon>
        <taxon>Flavobacteriaceae</taxon>
        <taxon>Aquimarina</taxon>
    </lineage>
</organism>
<evidence type="ECO:0000313" key="2">
    <source>
        <dbReference type="Proteomes" id="UP001597319"/>
    </source>
</evidence>
<name>A0ABW5LDJ7_9FLAO</name>